<dbReference type="GeneID" id="105140301"/>
<evidence type="ECO:0000313" key="1">
    <source>
        <dbReference type="Proteomes" id="UP000694918"/>
    </source>
</evidence>
<dbReference type="GO" id="GO:0005634">
    <property type="term" value="C:nucleus"/>
    <property type="evidence" value="ECO:0007669"/>
    <property type="project" value="TreeGrafter"/>
</dbReference>
<gene>
    <name evidence="2" type="primary">LOC105140301</name>
</gene>
<dbReference type="Proteomes" id="UP000694918">
    <property type="component" value="Unplaced"/>
</dbReference>
<name>A0AAJ6VBH0_POPEU</name>
<dbReference type="GO" id="GO:0005846">
    <property type="term" value="C:nuclear cap binding complex"/>
    <property type="evidence" value="ECO:0007669"/>
    <property type="project" value="InterPro"/>
</dbReference>
<proteinExistence type="predicted"/>
<dbReference type="SUPFAM" id="SSF48371">
    <property type="entry name" value="ARM repeat"/>
    <property type="match status" value="1"/>
</dbReference>
<accession>A0AAJ6VBH0</accession>
<dbReference type="InterPro" id="IPR016024">
    <property type="entry name" value="ARM-type_fold"/>
</dbReference>
<dbReference type="PANTHER" id="PTHR12412:SF2">
    <property type="entry name" value="NUCLEAR CAP-BINDING PROTEIN SUBUNIT 1"/>
    <property type="match status" value="1"/>
</dbReference>
<protein>
    <submittedName>
        <fullName evidence="2">Nuclear cap-binding protein subunit 1-like isoform X2</fullName>
    </submittedName>
</protein>
<dbReference type="GO" id="GO:0003729">
    <property type="term" value="F:mRNA binding"/>
    <property type="evidence" value="ECO:0007669"/>
    <property type="project" value="TreeGrafter"/>
</dbReference>
<evidence type="ECO:0000313" key="2">
    <source>
        <dbReference type="RefSeq" id="XP_011045382.1"/>
    </source>
</evidence>
<dbReference type="RefSeq" id="XP_011045382.1">
    <property type="nucleotide sequence ID" value="XM_011047080.1"/>
</dbReference>
<organism evidence="1 2">
    <name type="scientific">Populus euphratica</name>
    <name type="common">Euphrates poplar</name>
    <dbReference type="NCBI Taxonomy" id="75702"/>
    <lineage>
        <taxon>Eukaryota</taxon>
        <taxon>Viridiplantae</taxon>
        <taxon>Streptophyta</taxon>
        <taxon>Embryophyta</taxon>
        <taxon>Tracheophyta</taxon>
        <taxon>Spermatophyta</taxon>
        <taxon>Magnoliopsida</taxon>
        <taxon>eudicotyledons</taxon>
        <taxon>Gunneridae</taxon>
        <taxon>Pentapetalae</taxon>
        <taxon>rosids</taxon>
        <taxon>fabids</taxon>
        <taxon>Malpighiales</taxon>
        <taxon>Salicaceae</taxon>
        <taxon>Saliceae</taxon>
        <taxon>Populus</taxon>
    </lineage>
</organism>
<sequence length="105" mass="12002">MHKVIVGLLNSENEDFVKKMVETTQDNFQQVPEEIESVMVGIEAYLSIKRHNSDTCLSFFEDDNESGSDVVEKDFLEGLWGLIQVRCGNGWKVDSVPRPHLLFEL</sequence>
<dbReference type="GO" id="GO:0000184">
    <property type="term" value="P:nuclear-transcribed mRNA catabolic process, nonsense-mediated decay"/>
    <property type="evidence" value="ECO:0007669"/>
    <property type="project" value="TreeGrafter"/>
</dbReference>
<dbReference type="GO" id="GO:0006406">
    <property type="term" value="P:mRNA export from nucleus"/>
    <property type="evidence" value="ECO:0007669"/>
    <property type="project" value="InterPro"/>
</dbReference>
<dbReference type="Gene3D" id="1.25.40.180">
    <property type="match status" value="1"/>
</dbReference>
<dbReference type="InterPro" id="IPR027159">
    <property type="entry name" value="CBP80"/>
</dbReference>
<dbReference type="PANTHER" id="PTHR12412">
    <property type="entry name" value="CAP BINDING PROTEIN"/>
    <property type="match status" value="1"/>
</dbReference>
<reference evidence="2" key="1">
    <citation type="submission" date="2025-08" db="UniProtKB">
        <authorList>
            <consortium name="RefSeq"/>
        </authorList>
    </citation>
    <scope>IDENTIFICATION</scope>
</reference>
<dbReference type="AlphaFoldDB" id="A0AAJ6VBH0"/>
<dbReference type="GO" id="GO:0000339">
    <property type="term" value="F:RNA cap binding"/>
    <property type="evidence" value="ECO:0007669"/>
    <property type="project" value="InterPro"/>
</dbReference>
<keyword evidence="1" id="KW-1185">Reference proteome</keyword>